<dbReference type="HOGENOM" id="CLU_2911706_0_0_2"/>
<gene>
    <name evidence="2" type="ORF">SiL_0839</name>
</gene>
<dbReference type="KEGG" id="sic:SiL_0839"/>
<keyword evidence="1" id="KW-0812">Transmembrane</keyword>
<dbReference type="EMBL" id="CP003928">
    <property type="protein sequence ID" value="AGJ62294.1"/>
    <property type="molecule type" value="Genomic_DNA"/>
</dbReference>
<keyword evidence="1" id="KW-1133">Transmembrane helix</keyword>
<proteinExistence type="predicted"/>
<protein>
    <submittedName>
        <fullName evidence="2">Membrane protein involved in the export of O-antigen and teichoic acid</fullName>
    </submittedName>
</protein>
<evidence type="ECO:0000313" key="2">
    <source>
        <dbReference type="EMBL" id="AGJ62294.1"/>
    </source>
</evidence>
<keyword evidence="1" id="KW-0472">Membrane</keyword>
<evidence type="ECO:0000256" key="1">
    <source>
        <dbReference type="SAM" id="Phobius"/>
    </source>
</evidence>
<evidence type="ECO:0000313" key="3">
    <source>
        <dbReference type="Proteomes" id="UP000013006"/>
    </source>
</evidence>
<organism>
    <name type="scientific">Saccharolobus islandicus LAL14/1</name>
    <dbReference type="NCBI Taxonomy" id="1241935"/>
    <lineage>
        <taxon>Archaea</taxon>
        <taxon>Thermoproteota</taxon>
        <taxon>Thermoprotei</taxon>
        <taxon>Sulfolobales</taxon>
        <taxon>Sulfolobaceae</taxon>
        <taxon>Saccharolobus</taxon>
    </lineage>
</organism>
<sequence length="61" mass="7174">MPLIAFYEVFVDPPYLDFLLLLSVILLFKTFRIITTEDMKLIDSFLPSKLKFFILLMKAIS</sequence>
<name>M9U5L1_SACIS</name>
<accession>M9U5L1</accession>
<reference evidence="2 3" key="1">
    <citation type="journal article" date="2013" name="Open Biol.">
        <title>Genomics and genetics of Sulfolobus islandicus LAL14/1, a model hyperthermophilic archaeon.</title>
        <authorList>
            <person name="Jaubert C."/>
            <person name="Danioux C."/>
            <person name="Oberto J."/>
            <person name="Cortez D."/>
            <person name="Bize A."/>
            <person name="Krupovic M."/>
            <person name="She Q."/>
            <person name="Forterre P."/>
            <person name="Prangishvili D."/>
            <person name="Sezonov G."/>
        </authorList>
    </citation>
    <scope>NUCLEOTIDE SEQUENCE [LARGE SCALE GENOMIC DNA]</scope>
    <source>
        <strain evidence="2">LAL14/1</strain>
    </source>
</reference>
<dbReference type="Proteomes" id="UP000013006">
    <property type="component" value="Chromosome"/>
</dbReference>
<dbReference type="AlphaFoldDB" id="M9U5L1"/>
<feature type="transmembrane region" description="Helical" evidence="1">
    <location>
        <begin position="15"/>
        <end position="34"/>
    </location>
</feature>